<dbReference type="Proteomes" id="UP000193411">
    <property type="component" value="Unassembled WGS sequence"/>
</dbReference>
<evidence type="ECO:0000256" key="1">
    <source>
        <dbReference type="SAM" id="Coils"/>
    </source>
</evidence>
<evidence type="ECO:0000256" key="2">
    <source>
        <dbReference type="SAM" id="MobiDB-lite"/>
    </source>
</evidence>
<feature type="coiled-coil region" evidence="1">
    <location>
        <begin position="171"/>
        <end position="226"/>
    </location>
</feature>
<name>A0A1Y2HPQ8_9FUNG</name>
<organism evidence="3 4">
    <name type="scientific">Catenaria anguillulae PL171</name>
    <dbReference type="NCBI Taxonomy" id="765915"/>
    <lineage>
        <taxon>Eukaryota</taxon>
        <taxon>Fungi</taxon>
        <taxon>Fungi incertae sedis</taxon>
        <taxon>Blastocladiomycota</taxon>
        <taxon>Blastocladiomycetes</taxon>
        <taxon>Blastocladiales</taxon>
        <taxon>Catenariaceae</taxon>
        <taxon>Catenaria</taxon>
    </lineage>
</organism>
<reference evidence="3 4" key="1">
    <citation type="submission" date="2016-07" db="EMBL/GenBank/DDBJ databases">
        <title>Pervasive Adenine N6-methylation of Active Genes in Fungi.</title>
        <authorList>
            <consortium name="DOE Joint Genome Institute"/>
            <person name="Mondo S.J."/>
            <person name="Dannebaum R.O."/>
            <person name="Kuo R.C."/>
            <person name="Labutti K."/>
            <person name="Haridas S."/>
            <person name="Kuo A."/>
            <person name="Salamov A."/>
            <person name="Ahrendt S.R."/>
            <person name="Lipzen A."/>
            <person name="Sullivan W."/>
            <person name="Andreopoulos W.B."/>
            <person name="Clum A."/>
            <person name="Lindquist E."/>
            <person name="Daum C."/>
            <person name="Ramamoorthy G.K."/>
            <person name="Gryganskyi A."/>
            <person name="Culley D."/>
            <person name="Magnuson J.K."/>
            <person name="James T.Y."/>
            <person name="O'Malley M.A."/>
            <person name="Stajich J.E."/>
            <person name="Spatafora J.W."/>
            <person name="Visel A."/>
            <person name="Grigoriev I.V."/>
        </authorList>
    </citation>
    <scope>NUCLEOTIDE SEQUENCE [LARGE SCALE GENOMIC DNA]</scope>
    <source>
        <strain evidence="3 4">PL171</strain>
    </source>
</reference>
<dbReference type="AlphaFoldDB" id="A0A1Y2HPQ8"/>
<comment type="caution">
    <text evidence="3">The sequence shown here is derived from an EMBL/GenBank/DDBJ whole genome shotgun (WGS) entry which is preliminary data.</text>
</comment>
<evidence type="ECO:0000313" key="4">
    <source>
        <dbReference type="Proteomes" id="UP000193411"/>
    </source>
</evidence>
<protein>
    <submittedName>
        <fullName evidence="3">Uncharacterized protein</fullName>
    </submittedName>
</protein>
<proteinExistence type="predicted"/>
<dbReference type="EMBL" id="MCFL01000020">
    <property type="protein sequence ID" value="ORZ35791.1"/>
    <property type="molecule type" value="Genomic_DNA"/>
</dbReference>
<gene>
    <name evidence="3" type="ORF">BCR44DRAFT_35432</name>
</gene>
<evidence type="ECO:0000313" key="3">
    <source>
        <dbReference type="EMBL" id="ORZ35791.1"/>
    </source>
</evidence>
<accession>A0A1Y2HPQ8</accession>
<keyword evidence="1" id="KW-0175">Coiled coil</keyword>
<feature type="region of interest" description="Disordered" evidence="2">
    <location>
        <begin position="1"/>
        <end position="20"/>
    </location>
</feature>
<keyword evidence="4" id="KW-1185">Reference proteome</keyword>
<sequence>MNNNRTSAGDLDFLPQVDTGRPTTLRLPDHVAAPLSPPAAAETQTSTRLIHFDPQLPGFNEVLGAVDAALNTYTLLTDLAQDPGREPPTWRSLLYHFDALHPSTGALSLARDLMQEWQQFVSSHVMDIRRQIEQEFACELKHQRALVLAEAADALEIAQDKMFKEFKDDFRRQLEHEKDMARNREAALAADVARLQKVVKSRETDIRVLQAKVDSLRAEVGKLQALRTGRAAAARQWPAPQSIRPSTPTPSTSLLIATARSHLTTISTAGVLPHSTPRPTGATEVIDVDDSDSDNDVVLVASNNLGSRHTLSNTTRDPILLSNQTGTPAKRPAADESKLVGTLIGTSAPKRPRFAPPEGESDIHVEEWIGGGMHDSAGSSVPIALPADPCTVDTGSVLDEPPVYIPTKYAGPRFDSPQASADSLCATAPAIQLTSSAIMMAVPRHVRFSSPPQSLATPAPAFPYSHTTAIKQLSPIHHASHACAPDRTSRSAAAIHSATSSIPGLLAHVPAPQATMLRNAQIDLGSVLVKAYDICDADEISMVTAIAQRIPTDPISLLELHELTTHSHVDQFVRRLANAKSSKFVVVCDVAREEIEEYGTWDALMALVNEDKRSEIERAHLVLLARIEGTGVGDKEKFWVAGRVGLIERREWELPVLPEEAAVSNNALDHIDSPSRPPAYPDDLLASLSSRSATHQLRYSNGQLNIRTPSNGTVAALASMPASNLEYTPQRRDCYLSVLPRIRTFIKSIAIFKAILDAGPPGTRIMHAKLVQVLERHGMHSRSVREMHADILHAWTQPQLLVETVPYDATSQAWVGMAECLGVRVEALEHRTLVLAIGVECEGWERPNPNMELGSTEGRKYYLSEQYVLGDDGGVSIVS</sequence>